<protein>
    <submittedName>
        <fullName evidence="2">AP endonuclease, family 2</fullName>
    </submittedName>
</protein>
<dbReference type="Gene3D" id="3.20.20.150">
    <property type="entry name" value="Divalent-metal-dependent TIM barrel enzymes"/>
    <property type="match status" value="1"/>
</dbReference>
<dbReference type="AlphaFoldDB" id="Q0FNT8"/>
<keyword evidence="2" id="KW-0540">Nuclease</keyword>
<dbReference type="OrthoDB" id="3248123at2"/>
<accession>Q0FNT8</accession>
<dbReference type="InterPro" id="IPR050312">
    <property type="entry name" value="IolE/XylAMocC-like"/>
</dbReference>
<dbReference type="PANTHER" id="PTHR12110">
    <property type="entry name" value="HYDROXYPYRUVATE ISOMERASE"/>
    <property type="match status" value="1"/>
</dbReference>
<evidence type="ECO:0000259" key="1">
    <source>
        <dbReference type="Pfam" id="PF01261"/>
    </source>
</evidence>
<dbReference type="RefSeq" id="WP_007798910.1">
    <property type="nucleotide sequence ID" value="NZ_DS022276.1"/>
</dbReference>
<sequence length="276" mass="30062">MSQTLSSRLAAMNIHYFRHSLTRFLDDAAALGFARIELWAGMPHLSLDDASATELRDVRRMIAARDLSLSCFTPEQCVYPINLASEHPGTARRSFDYFRRALHGAASLDCRQLLVTAGWGYADAPASDAWERARDQLGALADEAAREGVTLLLEPLSRTESNLITTSAELARMMAELASPQVAAILDLNAMAAAGETPADYLARFGDALRHVHVCDGTPEGHLAWGDGSLPLAQYVAELEAAGYQGDYSFEFVSQAYWLDPRTPLESARAAMLQAA</sequence>
<dbReference type="GO" id="GO:0004519">
    <property type="term" value="F:endonuclease activity"/>
    <property type="evidence" value="ECO:0007669"/>
    <property type="project" value="UniProtKB-KW"/>
</dbReference>
<dbReference type="InterPro" id="IPR036237">
    <property type="entry name" value="Xyl_isomerase-like_sf"/>
</dbReference>
<dbReference type="STRING" id="314265.R2601_20456"/>
<gene>
    <name evidence="2" type="ORF">R2601_20456</name>
</gene>
<dbReference type="SUPFAM" id="SSF51658">
    <property type="entry name" value="Xylose isomerase-like"/>
    <property type="match status" value="1"/>
</dbReference>
<evidence type="ECO:0000313" key="2">
    <source>
        <dbReference type="EMBL" id="EAU45817.1"/>
    </source>
</evidence>
<comment type="caution">
    <text evidence="2">The sequence shown here is derived from an EMBL/GenBank/DDBJ whole genome shotgun (WGS) entry which is preliminary data.</text>
</comment>
<keyword evidence="2" id="KW-0255">Endonuclease</keyword>
<name>Q0FNT8_SALBH</name>
<keyword evidence="3" id="KW-1185">Reference proteome</keyword>
<proteinExistence type="predicted"/>
<dbReference type="EMBL" id="AATQ01000021">
    <property type="protein sequence ID" value="EAU45817.1"/>
    <property type="molecule type" value="Genomic_DNA"/>
</dbReference>
<feature type="domain" description="Xylose isomerase-like TIM barrel" evidence="1">
    <location>
        <begin position="25"/>
        <end position="260"/>
    </location>
</feature>
<evidence type="ECO:0000313" key="3">
    <source>
        <dbReference type="Proteomes" id="UP000006230"/>
    </source>
</evidence>
<dbReference type="InterPro" id="IPR013022">
    <property type="entry name" value="Xyl_isomerase-like_TIM-brl"/>
</dbReference>
<dbReference type="HOGENOM" id="CLU_050006_5_1_5"/>
<dbReference type="Pfam" id="PF01261">
    <property type="entry name" value="AP_endonuc_2"/>
    <property type="match status" value="1"/>
</dbReference>
<organism evidence="2 3">
    <name type="scientific">Salipiger bermudensis (strain DSM 26914 / JCM 13377 / KCTC 12554 / HTCC2601)</name>
    <name type="common">Pelagibaca bermudensis</name>
    <dbReference type="NCBI Taxonomy" id="314265"/>
    <lineage>
        <taxon>Bacteria</taxon>
        <taxon>Pseudomonadati</taxon>
        <taxon>Pseudomonadota</taxon>
        <taxon>Alphaproteobacteria</taxon>
        <taxon>Rhodobacterales</taxon>
        <taxon>Roseobacteraceae</taxon>
        <taxon>Salipiger</taxon>
    </lineage>
</organism>
<dbReference type="Proteomes" id="UP000006230">
    <property type="component" value="Unassembled WGS sequence"/>
</dbReference>
<dbReference type="eggNOG" id="COG1082">
    <property type="taxonomic scope" value="Bacteria"/>
</dbReference>
<reference evidence="2 3" key="1">
    <citation type="journal article" date="2010" name="J. Bacteriol.">
        <title>Genome sequences of Pelagibaca bermudensis HTCC2601T and Maritimibacter alkaliphilus HTCC2654T, the type strains of two marine Roseobacter genera.</title>
        <authorList>
            <person name="Thrash J.C."/>
            <person name="Cho J.C."/>
            <person name="Ferriera S."/>
            <person name="Johnson J."/>
            <person name="Vergin K.L."/>
            <person name="Giovannoni S.J."/>
        </authorList>
    </citation>
    <scope>NUCLEOTIDE SEQUENCE [LARGE SCALE GENOMIC DNA]</scope>
    <source>
        <strain evidence="3">DSM 26914 / JCM 13377 / KCTC 12554 / HTCC2601</strain>
    </source>
</reference>
<keyword evidence="2" id="KW-0378">Hydrolase</keyword>